<dbReference type="GO" id="GO:0008380">
    <property type="term" value="P:RNA splicing"/>
    <property type="evidence" value="ECO:0007669"/>
    <property type="project" value="UniProtKB-KW"/>
</dbReference>
<dbReference type="GO" id="GO:0005730">
    <property type="term" value="C:nucleolus"/>
    <property type="evidence" value="ECO:0007669"/>
    <property type="project" value="UniProtKB-SubCell"/>
</dbReference>
<dbReference type="EMBL" id="HBIU01045316">
    <property type="protein sequence ID" value="CAE0641557.1"/>
    <property type="molecule type" value="Transcribed_RNA"/>
</dbReference>
<gene>
    <name evidence="9" type="ORF">HAKA00212_LOCUS20385</name>
</gene>
<evidence type="ECO:0000256" key="5">
    <source>
        <dbReference type="ARBA" id="ARBA00022664"/>
    </source>
</evidence>
<evidence type="ECO:0000256" key="4">
    <source>
        <dbReference type="ARBA" id="ARBA00017993"/>
    </source>
</evidence>
<evidence type="ECO:0000256" key="7">
    <source>
        <dbReference type="ARBA" id="ARBA00023242"/>
    </source>
</evidence>
<evidence type="ECO:0000256" key="6">
    <source>
        <dbReference type="ARBA" id="ARBA00023187"/>
    </source>
</evidence>
<sequence>MMDDSSESGSVSTLNGGREAEVARKKRKGAKKESKKSSKKSKKKHNRKEKKKKGREEQKKERKEKTAQKKERKKECIERNDDSKDNSEKLEVPDSQNSVKKQRRLAMVPMRREEYEAQQSVVREILDLETGRMRLVKGSGEIIERIVSKEEHARINAKSTLCDGSSFMTAAISIARYQQR</sequence>
<proteinExistence type="inferred from homology"/>
<keyword evidence="6" id="KW-0508">mRNA splicing</keyword>
<evidence type="ECO:0000256" key="1">
    <source>
        <dbReference type="ARBA" id="ARBA00004324"/>
    </source>
</evidence>
<feature type="compositionally biased region" description="Basic residues" evidence="8">
    <location>
        <begin position="37"/>
        <end position="53"/>
    </location>
</feature>
<dbReference type="GO" id="GO:0016607">
    <property type="term" value="C:nuclear speck"/>
    <property type="evidence" value="ECO:0007669"/>
    <property type="project" value="UniProtKB-SubCell"/>
</dbReference>
<comment type="subcellular location">
    <subcellularLocation>
        <location evidence="1">Nucleus speckle</location>
    </subcellularLocation>
    <subcellularLocation>
        <location evidence="2">Nucleus</location>
        <location evidence="2">Nucleolus</location>
    </subcellularLocation>
</comment>
<keyword evidence="7" id="KW-0539">Nucleus</keyword>
<dbReference type="Pfam" id="PF10500">
    <property type="entry name" value="SR-25"/>
    <property type="match status" value="1"/>
</dbReference>
<evidence type="ECO:0000256" key="8">
    <source>
        <dbReference type="SAM" id="MobiDB-lite"/>
    </source>
</evidence>
<name>A0A7S3Y5I9_HETAK</name>
<feature type="compositionally biased region" description="Basic and acidic residues" evidence="8">
    <location>
        <begin position="54"/>
        <end position="92"/>
    </location>
</feature>
<feature type="region of interest" description="Disordered" evidence="8">
    <location>
        <begin position="1"/>
        <end position="105"/>
    </location>
</feature>
<protein>
    <recommendedName>
        <fullName evidence="4">ADP-ribosylation factor-like protein 6-interacting protein 4</fullName>
    </recommendedName>
</protein>
<dbReference type="AlphaFoldDB" id="A0A7S3Y5I9"/>
<dbReference type="GO" id="GO:0006397">
    <property type="term" value="P:mRNA processing"/>
    <property type="evidence" value="ECO:0007669"/>
    <property type="project" value="UniProtKB-KW"/>
</dbReference>
<evidence type="ECO:0000256" key="3">
    <source>
        <dbReference type="ARBA" id="ARBA00006852"/>
    </source>
</evidence>
<comment type="similarity">
    <text evidence="3">Belongs to the ARL6IP4 family.</text>
</comment>
<accession>A0A7S3Y5I9</accession>
<keyword evidence="5" id="KW-0507">mRNA processing</keyword>
<organism evidence="9">
    <name type="scientific">Heterosigma akashiwo</name>
    <name type="common">Chromophytic alga</name>
    <name type="synonym">Heterosigma carterae</name>
    <dbReference type="NCBI Taxonomy" id="2829"/>
    <lineage>
        <taxon>Eukaryota</taxon>
        <taxon>Sar</taxon>
        <taxon>Stramenopiles</taxon>
        <taxon>Ochrophyta</taxon>
        <taxon>Raphidophyceae</taxon>
        <taxon>Chattonellales</taxon>
        <taxon>Chattonellaceae</taxon>
        <taxon>Heterosigma</taxon>
    </lineage>
</organism>
<reference evidence="9" key="1">
    <citation type="submission" date="2021-01" db="EMBL/GenBank/DDBJ databases">
        <authorList>
            <person name="Corre E."/>
            <person name="Pelletier E."/>
            <person name="Niang G."/>
            <person name="Scheremetjew M."/>
            <person name="Finn R."/>
            <person name="Kale V."/>
            <person name="Holt S."/>
            <person name="Cochrane G."/>
            <person name="Meng A."/>
            <person name="Brown T."/>
            <person name="Cohen L."/>
        </authorList>
    </citation>
    <scope>NUCLEOTIDE SEQUENCE</scope>
    <source>
        <strain evidence="9">CCMP3107</strain>
    </source>
</reference>
<evidence type="ECO:0000313" key="9">
    <source>
        <dbReference type="EMBL" id="CAE0641557.1"/>
    </source>
</evidence>
<dbReference type="InterPro" id="IPR019532">
    <property type="entry name" value="Nucl_RNA-splicing_assoc_SR-25"/>
</dbReference>
<evidence type="ECO:0000256" key="2">
    <source>
        <dbReference type="ARBA" id="ARBA00004604"/>
    </source>
</evidence>